<dbReference type="Gene3D" id="3.40.1550.10">
    <property type="entry name" value="CheC-like"/>
    <property type="match status" value="1"/>
</dbReference>
<evidence type="ECO:0000313" key="4">
    <source>
        <dbReference type="Proteomes" id="UP000032233"/>
    </source>
</evidence>
<keyword evidence="4" id="KW-1185">Reference proteome</keyword>
<dbReference type="InParanoid" id="A0A0D2HZB5"/>
<dbReference type="RefSeq" id="WP_044346507.1">
    <property type="nucleotide sequence ID" value="NZ_AZAC01000002.1"/>
</dbReference>
<dbReference type="STRING" id="1429043.X474_02580"/>
<dbReference type="InterPro" id="IPR038756">
    <property type="entry name" value="CheX-like"/>
</dbReference>
<reference evidence="3 4" key="1">
    <citation type="submission" date="2013-11" db="EMBL/GenBank/DDBJ databases">
        <title>Metagenomic analysis of a methanogenic consortium involved in long chain n-alkane degradation.</title>
        <authorList>
            <person name="Davidova I.A."/>
            <person name="Callaghan A.V."/>
            <person name="Wawrik B."/>
            <person name="Pruitt S."/>
            <person name="Marks C."/>
            <person name="Duncan K.E."/>
            <person name="Suflita J.M."/>
        </authorList>
    </citation>
    <scope>NUCLEOTIDE SEQUENCE [LARGE SCALE GENOMIC DNA]</scope>
    <source>
        <strain evidence="3 4">SPR</strain>
    </source>
</reference>
<dbReference type="PATRIC" id="fig|1429043.3.peg.542"/>
<dbReference type="Proteomes" id="UP000032233">
    <property type="component" value="Unassembled WGS sequence"/>
</dbReference>
<dbReference type="Pfam" id="PF13690">
    <property type="entry name" value="CheX"/>
    <property type="match status" value="1"/>
</dbReference>
<organism evidence="3 4">
    <name type="scientific">Dethiosulfatarculus sandiegensis</name>
    <dbReference type="NCBI Taxonomy" id="1429043"/>
    <lineage>
        <taxon>Bacteria</taxon>
        <taxon>Pseudomonadati</taxon>
        <taxon>Thermodesulfobacteriota</taxon>
        <taxon>Desulfarculia</taxon>
        <taxon>Desulfarculales</taxon>
        <taxon>Desulfarculaceae</taxon>
        <taxon>Dethiosulfatarculus</taxon>
    </lineage>
</organism>
<feature type="domain" description="Chemotaxis phosphatase CheX-like" evidence="2">
    <location>
        <begin position="42"/>
        <end position="138"/>
    </location>
</feature>
<evidence type="ECO:0000256" key="1">
    <source>
        <dbReference type="ARBA" id="ARBA00022500"/>
    </source>
</evidence>
<keyword evidence="1" id="KW-0145">Chemotaxis</keyword>
<dbReference type="GO" id="GO:0006935">
    <property type="term" value="P:chemotaxis"/>
    <property type="evidence" value="ECO:0007669"/>
    <property type="project" value="UniProtKB-KW"/>
</dbReference>
<dbReference type="SUPFAM" id="SSF103039">
    <property type="entry name" value="CheC-like"/>
    <property type="match status" value="1"/>
</dbReference>
<evidence type="ECO:0000313" key="3">
    <source>
        <dbReference type="EMBL" id="KIX15593.1"/>
    </source>
</evidence>
<dbReference type="PANTHER" id="PTHR39452:SF1">
    <property type="entry name" value="CHEY-P PHOSPHATASE CHEX"/>
    <property type="match status" value="1"/>
</dbReference>
<proteinExistence type="predicted"/>
<dbReference type="InterPro" id="IPR028976">
    <property type="entry name" value="CheC-like_sf"/>
</dbReference>
<dbReference type="CDD" id="cd17906">
    <property type="entry name" value="CheX"/>
    <property type="match status" value="1"/>
</dbReference>
<accession>A0A0D2HZB5</accession>
<sequence length="153" mass="16096">MDVRYINPFLSGAMEVLNTMGGVSLQPGKPYIKKNAKAMGDVSGIIGISGEAVGSLSVSFTFGLIKAVMKNMLGDDITQVDDDVRDAVGEITNMISGSARRVLSDEGLSLKAGIPSIVDGKDHTIKHLVSNPTLVIPFDSPDGKVVVEVCMDS</sequence>
<dbReference type="EMBL" id="AZAC01000002">
    <property type="protein sequence ID" value="KIX15593.1"/>
    <property type="molecule type" value="Genomic_DNA"/>
</dbReference>
<dbReference type="AlphaFoldDB" id="A0A0D2HZB5"/>
<gene>
    <name evidence="3" type="ORF">X474_02580</name>
</gene>
<name>A0A0D2HZB5_9BACT</name>
<comment type="caution">
    <text evidence="3">The sequence shown here is derived from an EMBL/GenBank/DDBJ whole genome shotgun (WGS) entry which is preliminary data.</text>
</comment>
<dbReference type="PANTHER" id="PTHR39452">
    <property type="entry name" value="CHEY-P PHOSPHATASE CHEX"/>
    <property type="match status" value="1"/>
</dbReference>
<dbReference type="InterPro" id="IPR028051">
    <property type="entry name" value="CheX-like_dom"/>
</dbReference>
<protein>
    <submittedName>
        <fullName evidence="3">Chemotaxis protein X</fullName>
    </submittedName>
</protein>
<evidence type="ECO:0000259" key="2">
    <source>
        <dbReference type="Pfam" id="PF13690"/>
    </source>
</evidence>